<evidence type="ECO:0000313" key="2">
    <source>
        <dbReference type="EMBL" id="MCJ8355629.1"/>
    </source>
</evidence>
<dbReference type="Proteomes" id="UP001202887">
    <property type="component" value="Unassembled WGS sequence"/>
</dbReference>
<feature type="transmembrane region" description="Helical" evidence="1">
    <location>
        <begin position="80"/>
        <end position="99"/>
    </location>
</feature>
<reference evidence="2" key="1">
    <citation type="journal article" date="2021" name="Polymers (Basel)">
        <title>Highly Stretchable Bacterial Cellulose Produced by Komagataeibacter hansenii SI1.</title>
        <authorList>
            <person name="Cielecka I."/>
            <person name="Ryngajllo M."/>
            <person name="Maniukiewicz W."/>
            <person name="Bielecki S."/>
        </authorList>
    </citation>
    <scope>NUCLEOTIDE SEQUENCE</scope>
    <source>
        <strain evidence="2">SI1</strain>
    </source>
</reference>
<evidence type="ECO:0000256" key="1">
    <source>
        <dbReference type="SAM" id="Phobius"/>
    </source>
</evidence>
<protein>
    <submittedName>
        <fullName evidence="2">ABC transporter permease</fullName>
    </submittedName>
</protein>
<accession>A0AAW5EVQ9</accession>
<evidence type="ECO:0000313" key="3">
    <source>
        <dbReference type="Proteomes" id="UP001202887"/>
    </source>
</evidence>
<dbReference type="AlphaFoldDB" id="A0AAW5EVQ9"/>
<comment type="caution">
    <text evidence="2">The sequence shown here is derived from an EMBL/GenBank/DDBJ whole genome shotgun (WGS) entry which is preliminary data.</text>
</comment>
<gene>
    <name evidence="2" type="ORF">K1W68_16845</name>
</gene>
<name>A0AAW5EVQ9_NOVHA</name>
<sequence length="104" mass="10793">SATGLGLLISTFVSSQVAAIFGTSIIYLIPSVNFSGLLYPASTLTGISRMVGLGFPAAWYQLISLGCFTKGLGTGSFGTMYLALGGFAAIYMVAARLLLKKQEA</sequence>
<keyword evidence="1" id="KW-1133">Transmembrane helix</keyword>
<keyword evidence="1" id="KW-0472">Membrane</keyword>
<organism evidence="2 3">
    <name type="scientific">Novacetimonas hansenii</name>
    <name type="common">Komagataeibacter hansenii</name>
    <dbReference type="NCBI Taxonomy" id="436"/>
    <lineage>
        <taxon>Bacteria</taxon>
        <taxon>Pseudomonadati</taxon>
        <taxon>Pseudomonadota</taxon>
        <taxon>Alphaproteobacteria</taxon>
        <taxon>Acetobacterales</taxon>
        <taxon>Acetobacteraceae</taxon>
        <taxon>Novacetimonas</taxon>
    </lineage>
</organism>
<reference evidence="2" key="2">
    <citation type="submission" date="2022-03" db="EMBL/GenBank/DDBJ databases">
        <authorList>
            <person name="Ryngajllo M."/>
            <person name="Jacek P."/>
            <person name="Kubiak K."/>
        </authorList>
    </citation>
    <scope>NUCLEOTIDE SEQUENCE</scope>
    <source>
        <strain evidence="2">SI1</strain>
    </source>
</reference>
<proteinExistence type="predicted"/>
<keyword evidence="1" id="KW-0812">Transmembrane</keyword>
<dbReference type="EMBL" id="JAIBCX010000273">
    <property type="protein sequence ID" value="MCJ8355629.1"/>
    <property type="molecule type" value="Genomic_DNA"/>
</dbReference>
<feature type="non-terminal residue" evidence="2">
    <location>
        <position position="1"/>
    </location>
</feature>
<feature type="transmembrane region" description="Helical" evidence="1">
    <location>
        <begin position="6"/>
        <end position="29"/>
    </location>
</feature>